<accession>A0AAV7TA27</accession>
<comment type="caution">
    <text evidence="1">The sequence shown here is derived from an EMBL/GenBank/DDBJ whole genome shotgun (WGS) entry which is preliminary data.</text>
</comment>
<proteinExistence type="predicted"/>
<reference evidence="1" key="1">
    <citation type="journal article" date="2022" name="bioRxiv">
        <title>Sequencing and chromosome-scale assembly of the giantPleurodeles waltlgenome.</title>
        <authorList>
            <person name="Brown T."/>
            <person name="Elewa A."/>
            <person name="Iarovenko S."/>
            <person name="Subramanian E."/>
            <person name="Araus A.J."/>
            <person name="Petzold A."/>
            <person name="Susuki M."/>
            <person name="Suzuki K.-i.T."/>
            <person name="Hayashi T."/>
            <person name="Toyoda A."/>
            <person name="Oliveira C."/>
            <person name="Osipova E."/>
            <person name="Leigh N.D."/>
            <person name="Simon A."/>
            <person name="Yun M.H."/>
        </authorList>
    </citation>
    <scope>NUCLEOTIDE SEQUENCE</scope>
    <source>
        <strain evidence="1">20211129_DDA</strain>
        <tissue evidence="1">Liver</tissue>
    </source>
</reference>
<evidence type="ECO:0000313" key="1">
    <source>
        <dbReference type="EMBL" id="KAJ1173389.1"/>
    </source>
</evidence>
<dbReference type="AlphaFoldDB" id="A0AAV7TA27"/>
<sequence>MNGSLNAGTPLGGNGGSATVAAGLQLPEAQIARIARKQRSVLMSSMCPPGSVASGKSALVGVTPATQYEAAIFASTGAHHPAIPCRSLDYVPA</sequence>
<gene>
    <name evidence="1" type="ORF">NDU88_005225</name>
</gene>
<name>A0AAV7TA27_PLEWA</name>
<protein>
    <submittedName>
        <fullName evidence="1">Uncharacterized protein</fullName>
    </submittedName>
</protein>
<keyword evidence="2" id="KW-1185">Reference proteome</keyword>
<evidence type="ECO:0000313" key="2">
    <source>
        <dbReference type="Proteomes" id="UP001066276"/>
    </source>
</evidence>
<dbReference type="Proteomes" id="UP001066276">
    <property type="component" value="Chromosome 4_1"/>
</dbReference>
<organism evidence="1 2">
    <name type="scientific">Pleurodeles waltl</name>
    <name type="common">Iberian ribbed newt</name>
    <dbReference type="NCBI Taxonomy" id="8319"/>
    <lineage>
        <taxon>Eukaryota</taxon>
        <taxon>Metazoa</taxon>
        <taxon>Chordata</taxon>
        <taxon>Craniata</taxon>
        <taxon>Vertebrata</taxon>
        <taxon>Euteleostomi</taxon>
        <taxon>Amphibia</taxon>
        <taxon>Batrachia</taxon>
        <taxon>Caudata</taxon>
        <taxon>Salamandroidea</taxon>
        <taxon>Salamandridae</taxon>
        <taxon>Pleurodelinae</taxon>
        <taxon>Pleurodeles</taxon>
    </lineage>
</organism>
<dbReference type="EMBL" id="JANPWB010000007">
    <property type="protein sequence ID" value="KAJ1173389.1"/>
    <property type="molecule type" value="Genomic_DNA"/>
</dbReference>